<organism evidence="2 3">
    <name type="scientific">Cochliobolus sativus (strain ND90Pr / ATCC 201652)</name>
    <name type="common">Common root rot and spot blotch fungus</name>
    <name type="synonym">Bipolaris sorokiniana</name>
    <dbReference type="NCBI Taxonomy" id="665912"/>
    <lineage>
        <taxon>Eukaryota</taxon>
        <taxon>Fungi</taxon>
        <taxon>Dikarya</taxon>
        <taxon>Ascomycota</taxon>
        <taxon>Pezizomycotina</taxon>
        <taxon>Dothideomycetes</taxon>
        <taxon>Pleosporomycetidae</taxon>
        <taxon>Pleosporales</taxon>
        <taxon>Pleosporineae</taxon>
        <taxon>Pleosporaceae</taxon>
        <taxon>Bipolaris</taxon>
    </lineage>
</organism>
<feature type="chain" id="PRO_5004025257" evidence="1">
    <location>
        <begin position="20"/>
        <end position="143"/>
    </location>
</feature>
<dbReference type="KEGG" id="bsc:COCSADRAFT_253948"/>
<protein>
    <submittedName>
        <fullName evidence="2">Uncharacterized protein</fullName>
    </submittedName>
</protein>
<dbReference type="RefSeq" id="XP_007704753.1">
    <property type="nucleotide sequence ID" value="XM_007706563.1"/>
</dbReference>
<sequence length="143" mass="15749">MTTIHLIGTLSLTVHLGGSRTESGRVCTYVCTPGPCWPLSSLISLEDCGPKRLRHVYVRKTLESRKRWQQDLANGIEGRGKGLGWYEGDATCALVVAPHWQYSNCEAFQTLCLCVPDIESGAPPHGLCPPVRYSPDMSVYQSL</sequence>
<dbReference type="EMBL" id="KB445652">
    <property type="protein sequence ID" value="EMD59776.1"/>
    <property type="molecule type" value="Genomic_DNA"/>
</dbReference>
<evidence type="ECO:0000313" key="2">
    <source>
        <dbReference type="EMBL" id="EMD59776.1"/>
    </source>
</evidence>
<gene>
    <name evidence="2" type="ORF">COCSADRAFT_253948</name>
</gene>
<keyword evidence="3" id="KW-1185">Reference proteome</keyword>
<dbReference type="HOGENOM" id="CLU_1806008_0_0_1"/>
<evidence type="ECO:0000313" key="3">
    <source>
        <dbReference type="Proteomes" id="UP000016934"/>
    </source>
</evidence>
<reference evidence="3" key="2">
    <citation type="journal article" date="2013" name="PLoS Genet.">
        <title>Comparative genome structure, secondary metabolite, and effector coding capacity across Cochliobolus pathogens.</title>
        <authorList>
            <person name="Condon B.J."/>
            <person name="Leng Y."/>
            <person name="Wu D."/>
            <person name="Bushley K.E."/>
            <person name="Ohm R.A."/>
            <person name="Otillar R."/>
            <person name="Martin J."/>
            <person name="Schackwitz W."/>
            <person name="Grimwood J."/>
            <person name="MohdZainudin N."/>
            <person name="Xue C."/>
            <person name="Wang R."/>
            <person name="Manning V.A."/>
            <person name="Dhillon B."/>
            <person name="Tu Z.J."/>
            <person name="Steffenson B.J."/>
            <person name="Salamov A."/>
            <person name="Sun H."/>
            <person name="Lowry S."/>
            <person name="LaButti K."/>
            <person name="Han J."/>
            <person name="Copeland A."/>
            <person name="Lindquist E."/>
            <person name="Barry K."/>
            <person name="Schmutz J."/>
            <person name="Baker S.E."/>
            <person name="Ciuffetti L.M."/>
            <person name="Grigoriev I.V."/>
            <person name="Zhong S."/>
            <person name="Turgeon B.G."/>
        </authorList>
    </citation>
    <scope>NUCLEOTIDE SEQUENCE [LARGE SCALE GENOMIC DNA]</scope>
    <source>
        <strain evidence="3">ND90Pr / ATCC 201652</strain>
    </source>
</reference>
<dbReference type="GeneID" id="19135276"/>
<accession>M2SRR1</accession>
<dbReference type="Proteomes" id="UP000016934">
    <property type="component" value="Unassembled WGS sequence"/>
</dbReference>
<evidence type="ECO:0000256" key="1">
    <source>
        <dbReference type="SAM" id="SignalP"/>
    </source>
</evidence>
<keyword evidence="1" id="KW-0732">Signal</keyword>
<reference evidence="2 3" key="1">
    <citation type="journal article" date="2012" name="PLoS Pathog.">
        <title>Diverse lifestyles and strategies of plant pathogenesis encoded in the genomes of eighteen Dothideomycetes fungi.</title>
        <authorList>
            <person name="Ohm R.A."/>
            <person name="Feau N."/>
            <person name="Henrissat B."/>
            <person name="Schoch C.L."/>
            <person name="Horwitz B.A."/>
            <person name="Barry K.W."/>
            <person name="Condon B.J."/>
            <person name="Copeland A.C."/>
            <person name="Dhillon B."/>
            <person name="Glaser F."/>
            <person name="Hesse C.N."/>
            <person name="Kosti I."/>
            <person name="LaButti K."/>
            <person name="Lindquist E.A."/>
            <person name="Lucas S."/>
            <person name="Salamov A.A."/>
            <person name="Bradshaw R.E."/>
            <person name="Ciuffetti L."/>
            <person name="Hamelin R.C."/>
            <person name="Kema G.H.J."/>
            <person name="Lawrence C."/>
            <person name="Scott J.A."/>
            <person name="Spatafora J.W."/>
            <person name="Turgeon B.G."/>
            <person name="de Wit P.J.G.M."/>
            <person name="Zhong S."/>
            <person name="Goodwin S.B."/>
            <person name="Grigoriev I.V."/>
        </authorList>
    </citation>
    <scope>NUCLEOTIDE SEQUENCE [LARGE SCALE GENOMIC DNA]</scope>
    <source>
        <strain evidence="3">ND90Pr / ATCC 201652</strain>
    </source>
</reference>
<dbReference type="AlphaFoldDB" id="M2SRR1"/>
<proteinExistence type="predicted"/>
<feature type="signal peptide" evidence="1">
    <location>
        <begin position="1"/>
        <end position="19"/>
    </location>
</feature>
<name>M2SRR1_COCSN</name>